<feature type="region of interest" description="Disordered" evidence="1">
    <location>
        <begin position="1069"/>
        <end position="1182"/>
    </location>
</feature>
<feature type="compositionally biased region" description="Low complexity" evidence="1">
    <location>
        <begin position="782"/>
        <end position="794"/>
    </location>
</feature>
<dbReference type="HOGENOM" id="CLU_272856_0_0_1"/>
<dbReference type="OrthoDB" id="3271044at2759"/>
<dbReference type="STRING" id="933084.A0A067P3C0"/>
<feature type="compositionally biased region" description="Low complexity" evidence="1">
    <location>
        <begin position="10"/>
        <end position="33"/>
    </location>
</feature>
<evidence type="ECO:0000256" key="1">
    <source>
        <dbReference type="SAM" id="MobiDB-lite"/>
    </source>
</evidence>
<feature type="compositionally biased region" description="Basic and acidic residues" evidence="1">
    <location>
        <begin position="383"/>
        <end position="402"/>
    </location>
</feature>
<evidence type="ECO:0000313" key="2">
    <source>
        <dbReference type="EMBL" id="KDQ49279.1"/>
    </source>
</evidence>
<dbReference type="InParanoid" id="A0A067P3C0"/>
<feature type="compositionally biased region" description="Low complexity" evidence="1">
    <location>
        <begin position="1119"/>
        <end position="1134"/>
    </location>
</feature>
<feature type="compositionally biased region" description="Low complexity" evidence="1">
    <location>
        <begin position="188"/>
        <end position="197"/>
    </location>
</feature>
<feature type="compositionally biased region" description="Low complexity" evidence="1">
    <location>
        <begin position="90"/>
        <end position="100"/>
    </location>
</feature>
<protein>
    <submittedName>
        <fullName evidence="2">Uncharacterized protein</fullName>
    </submittedName>
</protein>
<name>A0A067P3C0_9AGAM</name>
<feature type="compositionally biased region" description="Basic and acidic residues" evidence="1">
    <location>
        <begin position="573"/>
        <end position="586"/>
    </location>
</feature>
<sequence length="1182" mass="126723">MTKRSSTTPPSIRRVSSTSKSQSPSPSLTNSSSRDAETTPSRTSMVSRTPSSSHLSLIASSSSSPQLSHSHSLSSSHHHHHSLPRARTVSHSPSISLSRSESSRSHHHLVLTDARSSSPIPISPGEEEGLIPPSFSYSSSSTGAESGLDTPLDSPAHFMRERKHPEEERERVVRLDPISAELTPIPTPVAVPITTAPSSLPPPSEGDTSGMGEESMDIDQEMHDRIWRTSVSTMASIPLSSHSRDSARHSQPPPSTQSPVQAMHSTPNHPSPLAQDPATSSRPTTPHEEKEAEAEREGEGEGDESYADPSTRLSIAMSDGEVGIGLSLLQVRVTMVMMAREEQWERERIRLVGLRCSWGWERFGEREGGFGQREGFEEDENGNEERERRDVTTPTRERESMEVSHTTPSRSHVQEPTPPSPPPRHISSLPIETPTNPTFTPPPPPSLSPPPPPSHSPPPAPPLSPPITDDLPPPNPDAYDPDISEEWEGASDIYDDYRYSRFSMASKMSRFSMMSRDGAFGAGGGVEVPPVPSDFGAGGWRLGEGVGSVGGSGRPSVGSSEGDGVPKAGGLGEGERKEEGKEKEEGELGVGEVGKEEEEEEEEEEATTTSLKHQSIESAYSEIGPDESLPPPEEPKPEGPSVSPLTIPTPNPEIAIETIPSPTEASSLRVPPALDLSPLRPIKEDRRPAPLQLAPPSPLLHTDFGSPLPSPTLISPTPSSPGGGGIASALRERLERDRVSPTPEVLEEGKEGERVGRDIVVVDDEHDGPQGLGVEGREEGDSSSVLSASSSLGSPNTNGDTTERFRSCRHSLRRLSPSRLIPRLHLFAWNLNRRHPPHLSPDNQLKPKSKNVTHFPEVRSSDHPPPQYQPPVPPQNTVHGGTVIHTLHLAAAARFGPNGQPRQNTIYGMCRQDLTNSLGPVLIMFSLEPLQSIAANRAKPQGNLHGAVSLHGHQRPATAGSMEPLDHHERYQVASPPAPVAPSAPAPDVAPPPVMQEVQPTPAPNVIPRANFFPKAPTPRPRSRSFSGFDSSIAEITLPDEAQKVVRVNLLPVVLSLTVVLHNCSNLATSVTPTFAGGPRQVSTTPALRSQPSSPPSGGPIALPLRISHQQSEHNKSRSAPSPSPSSNGPANGADLDTRTSMHGRRSGDTDMTHYSDARSQMTSPASYAYSSIASHAKDVSA</sequence>
<feature type="compositionally biased region" description="Polar residues" evidence="1">
    <location>
        <begin position="38"/>
        <end position="50"/>
    </location>
</feature>
<dbReference type="EMBL" id="KL197791">
    <property type="protein sequence ID" value="KDQ49279.1"/>
    <property type="molecule type" value="Genomic_DNA"/>
</dbReference>
<feature type="compositionally biased region" description="Pro residues" evidence="1">
    <location>
        <begin position="439"/>
        <end position="476"/>
    </location>
</feature>
<feature type="compositionally biased region" description="Pro residues" evidence="1">
    <location>
        <begin position="863"/>
        <end position="874"/>
    </location>
</feature>
<feature type="region of interest" description="Disordered" evidence="1">
    <location>
        <begin position="975"/>
        <end position="1027"/>
    </location>
</feature>
<feature type="compositionally biased region" description="Basic and acidic residues" evidence="1">
    <location>
        <begin position="285"/>
        <end position="299"/>
    </location>
</feature>
<gene>
    <name evidence="2" type="ORF">JAAARDRAFT_200988</name>
</gene>
<feature type="compositionally biased region" description="Polar residues" evidence="1">
    <location>
        <begin position="607"/>
        <end position="618"/>
    </location>
</feature>
<dbReference type="AlphaFoldDB" id="A0A067P3C0"/>
<keyword evidence="3" id="KW-1185">Reference proteome</keyword>
<evidence type="ECO:0000313" key="3">
    <source>
        <dbReference type="Proteomes" id="UP000027265"/>
    </source>
</evidence>
<organism evidence="2 3">
    <name type="scientific">Jaapia argillacea MUCL 33604</name>
    <dbReference type="NCBI Taxonomy" id="933084"/>
    <lineage>
        <taxon>Eukaryota</taxon>
        <taxon>Fungi</taxon>
        <taxon>Dikarya</taxon>
        <taxon>Basidiomycota</taxon>
        <taxon>Agaricomycotina</taxon>
        <taxon>Agaricomycetes</taxon>
        <taxon>Agaricomycetidae</taxon>
        <taxon>Jaapiales</taxon>
        <taxon>Jaapiaceae</taxon>
        <taxon>Jaapia</taxon>
    </lineage>
</organism>
<accession>A0A067P3C0</accession>
<feature type="compositionally biased region" description="Low complexity" evidence="1">
    <location>
        <begin position="1164"/>
        <end position="1175"/>
    </location>
</feature>
<feature type="region of interest" description="Disordered" evidence="1">
    <location>
        <begin position="236"/>
        <end position="308"/>
    </location>
</feature>
<feature type="compositionally biased region" description="Low complexity" evidence="1">
    <location>
        <begin position="51"/>
        <end position="75"/>
    </location>
</feature>
<feature type="region of interest" description="Disordered" evidence="1">
    <location>
        <begin position="365"/>
        <end position="494"/>
    </location>
</feature>
<feature type="compositionally biased region" description="Low complexity" evidence="1">
    <location>
        <begin position="425"/>
        <end position="438"/>
    </location>
</feature>
<feature type="compositionally biased region" description="Pro residues" evidence="1">
    <location>
        <begin position="976"/>
        <end position="994"/>
    </location>
</feature>
<feature type="region of interest" description="Disordered" evidence="1">
    <location>
        <begin position="188"/>
        <end position="214"/>
    </location>
</feature>
<proteinExistence type="predicted"/>
<feature type="compositionally biased region" description="Low complexity" evidence="1">
    <location>
        <begin position="116"/>
        <end position="141"/>
    </location>
</feature>
<feature type="region of interest" description="Disordered" evidence="1">
    <location>
        <begin position="838"/>
        <end position="880"/>
    </location>
</feature>
<dbReference type="Proteomes" id="UP000027265">
    <property type="component" value="Unassembled WGS sequence"/>
</dbReference>
<feature type="compositionally biased region" description="Acidic residues" evidence="1">
    <location>
        <begin position="595"/>
        <end position="606"/>
    </location>
</feature>
<feature type="region of interest" description="Disordered" evidence="1">
    <location>
        <begin position="1"/>
        <end position="171"/>
    </location>
</feature>
<reference evidence="3" key="1">
    <citation type="journal article" date="2014" name="Proc. Natl. Acad. Sci. U.S.A.">
        <title>Extensive sampling of basidiomycete genomes demonstrates inadequacy of the white-rot/brown-rot paradigm for wood decay fungi.</title>
        <authorList>
            <person name="Riley R."/>
            <person name="Salamov A.A."/>
            <person name="Brown D.W."/>
            <person name="Nagy L.G."/>
            <person name="Floudas D."/>
            <person name="Held B.W."/>
            <person name="Levasseur A."/>
            <person name="Lombard V."/>
            <person name="Morin E."/>
            <person name="Otillar R."/>
            <person name="Lindquist E.A."/>
            <person name="Sun H."/>
            <person name="LaButti K.M."/>
            <person name="Schmutz J."/>
            <person name="Jabbour D."/>
            <person name="Luo H."/>
            <person name="Baker S.E."/>
            <person name="Pisabarro A.G."/>
            <person name="Walton J.D."/>
            <person name="Blanchette R.A."/>
            <person name="Henrissat B."/>
            <person name="Martin F."/>
            <person name="Cullen D."/>
            <person name="Hibbett D.S."/>
            <person name="Grigoriev I.V."/>
        </authorList>
    </citation>
    <scope>NUCLEOTIDE SEQUENCE [LARGE SCALE GENOMIC DNA]</scope>
    <source>
        <strain evidence="3">MUCL 33604</strain>
    </source>
</reference>
<feature type="compositionally biased region" description="Gly residues" evidence="1">
    <location>
        <begin position="537"/>
        <end position="553"/>
    </location>
</feature>
<feature type="compositionally biased region" description="Basic and acidic residues" evidence="1">
    <location>
        <begin position="1136"/>
        <end position="1157"/>
    </location>
</feature>
<feature type="compositionally biased region" description="Basic and acidic residues" evidence="1">
    <location>
        <begin position="730"/>
        <end position="739"/>
    </location>
</feature>
<feature type="region of interest" description="Disordered" evidence="1">
    <location>
        <begin position="537"/>
        <end position="804"/>
    </location>
</feature>
<feature type="compositionally biased region" description="Acidic residues" evidence="1">
    <location>
        <begin position="479"/>
        <end position="489"/>
    </location>
</feature>
<feature type="compositionally biased region" description="Low complexity" evidence="1">
    <location>
        <begin position="705"/>
        <end position="717"/>
    </location>
</feature>
<feature type="compositionally biased region" description="Basic and acidic residues" evidence="1">
    <location>
        <begin position="747"/>
        <end position="757"/>
    </location>
</feature>